<proteinExistence type="predicted"/>
<dbReference type="EMBL" id="BARV01041355">
    <property type="protein sequence ID" value="GAI49993.1"/>
    <property type="molecule type" value="Genomic_DNA"/>
</dbReference>
<name>X1P2B8_9ZZZZ</name>
<gene>
    <name evidence="2" type="ORF">S06H3_62642</name>
</gene>
<organism evidence="2">
    <name type="scientific">marine sediment metagenome</name>
    <dbReference type="NCBI Taxonomy" id="412755"/>
    <lineage>
        <taxon>unclassified sequences</taxon>
        <taxon>metagenomes</taxon>
        <taxon>ecological metagenomes</taxon>
    </lineage>
</organism>
<dbReference type="GO" id="GO:0004519">
    <property type="term" value="F:endonuclease activity"/>
    <property type="evidence" value="ECO:0007669"/>
    <property type="project" value="InterPro"/>
</dbReference>
<dbReference type="Gene3D" id="3.10.28.10">
    <property type="entry name" value="Homing endonucleases"/>
    <property type="match status" value="1"/>
</dbReference>
<feature type="non-terminal residue" evidence="2">
    <location>
        <position position="150"/>
    </location>
</feature>
<protein>
    <recommendedName>
        <fullName evidence="1">Homing endonuclease LAGLIDADG domain-containing protein</fullName>
    </recommendedName>
</protein>
<comment type="caution">
    <text evidence="2">The sequence shown here is derived from an EMBL/GenBank/DDBJ whole genome shotgun (WGS) entry which is preliminary data.</text>
</comment>
<evidence type="ECO:0000259" key="1">
    <source>
        <dbReference type="Pfam" id="PF03161"/>
    </source>
</evidence>
<dbReference type="SUPFAM" id="SSF55608">
    <property type="entry name" value="Homing endonucleases"/>
    <property type="match status" value="1"/>
</dbReference>
<sequence length="150" mass="17736">REKALLSMKMRWENATCNHVSLSEEALEFLNGELLGDGHLQEYSFVAKYSHTSKHRQYLEWLRDKLLLFGINPSGEILGYSYNTFKDKRYKDTIYTSFRYYSKSYLELKELKKIWYPSPESVKRVPLDIELAPTTLRQWYMGDGYNGAPE</sequence>
<dbReference type="InterPro" id="IPR027434">
    <property type="entry name" value="Homing_endonucl"/>
</dbReference>
<evidence type="ECO:0000313" key="2">
    <source>
        <dbReference type="EMBL" id="GAI49993.1"/>
    </source>
</evidence>
<accession>X1P2B8</accession>
<reference evidence="2" key="1">
    <citation type="journal article" date="2014" name="Front. Microbiol.">
        <title>High frequency of phylogenetically diverse reductive dehalogenase-homologous genes in deep subseafloor sedimentary metagenomes.</title>
        <authorList>
            <person name="Kawai M."/>
            <person name="Futagami T."/>
            <person name="Toyoda A."/>
            <person name="Takaki Y."/>
            <person name="Nishi S."/>
            <person name="Hori S."/>
            <person name="Arai W."/>
            <person name="Tsubouchi T."/>
            <person name="Morono Y."/>
            <person name="Uchiyama I."/>
            <person name="Ito T."/>
            <person name="Fujiyama A."/>
            <person name="Inagaki F."/>
            <person name="Takami H."/>
        </authorList>
    </citation>
    <scope>NUCLEOTIDE SEQUENCE</scope>
    <source>
        <strain evidence="2">Expedition CK06-06</strain>
    </source>
</reference>
<feature type="domain" description="Homing endonuclease LAGLIDADG" evidence="1">
    <location>
        <begin position="28"/>
        <end position="146"/>
    </location>
</feature>
<dbReference type="Pfam" id="PF03161">
    <property type="entry name" value="LAGLIDADG_2"/>
    <property type="match status" value="1"/>
</dbReference>
<feature type="non-terminal residue" evidence="2">
    <location>
        <position position="1"/>
    </location>
</feature>
<dbReference type="InterPro" id="IPR004860">
    <property type="entry name" value="LAGLIDADG_dom"/>
</dbReference>
<dbReference type="AlphaFoldDB" id="X1P2B8"/>